<feature type="transmembrane region" description="Helical" evidence="2">
    <location>
        <begin position="135"/>
        <end position="157"/>
    </location>
</feature>
<dbReference type="Pfam" id="PF19545">
    <property type="entry name" value="DUF6069"/>
    <property type="match status" value="1"/>
</dbReference>
<feature type="region of interest" description="Disordered" evidence="1">
    <location>
        <begin position="1"/>
        <end position="45"/>
    </location>
</feature>
<proteinExistence type="predicted"/>
<dbReference type="RefSeq" id="WP_345024322.1">
    <property type="nucleotide sequence ID" value="NZ_BAABDO010000113.1"/>
</dbReference>
<keyword evidence="2" id="KW-1133">Transmembrane helix</keyword>
<evidence type="ECO:0000313" key="4">
    <source>
        <dbReference type="Proteomes" id="UP001500266"/>
    </source>
</evidence>
<comment type="caution">
    <text evidence="3">The sequence shown here is derived from an EMBL/GenBank/DDBJ whole genome shotgun (WGS) entry which is preliminary data.</text>
</comment>
<dbReference type="EMBL" id="BAABDO010000113">
    <property type="protein sequence ID" value="GAA4153525.1"/>
    <property type="molecule type" value="Genomic_DNA"/>
</dbReference>
<organism evidence="3 4">
    <name type="scientific">Actinomadura keratinilytica</name>
    <dbReference type="NCBI Taxonomy" id="547461"/>
    <lineage>
        <taxon>Bacteria</taxon>
        <taxon>Bacillati</taxon>
        <taxon>Actinomycetota</taxon>
        <taxon>Actinomycetes</taxon>
        <taxon>Streptosporangiales</taxon>
        <taxon>Thermomonosporaceae</taxon>
        <taxon>Actinomadura</taxon>
    </lineage>
</organism>
<feature type="transmembrane region" description="Helical" evidence="2">
    <location>
        <begin position="195"/>
        <end position="214"/>
    </location>
</feature>
<name>A0ABP7ZG39_9ACTN</name>
<keyword evidence="4" id="KW-1185">Reference proteome</keyword>
<feature type="transmembrane region" description="Helical" evidence="2">
    <location>
        <begin position="89"/>
        <end position="115"/>
    </location>
</feature>
<protein>
    <submittedName>
        <fullName evidence="3">Uncharacterized protein</fullName>
    </submittedName>
</protein>
<evidence type="ECO:0000313" key="3">
    <source>
        <dbReference type="EMBL" id="GAA4153525.1"/>
    </source>
</evidence>
<dbReference type="InterPro" id="IPR045713">
    <property type="entry name" value="DUF6069"/>
</dbReference>
<feature type="transmembrane region" description="Helical" evidence="2">
    <location>
        <begin position="164"/>
        <end position="183"/>
    </location>
</feature>
<gene>
    <name evidence="3" type="ORF">GCM10022416_52750</name>
</gene>
<evidence type="ECO:0000256" key="2">
    <source>
        <dbReference type="SAM" id="Phobius"/>
    </source>
</evidence>
<evidence type="ECO:0000256" key="1">
    <source>
        <dbReference type="SAM" id="MobiDB-lite"/>
    </source>
</evidence>
<reference evidence="4" key="1">
    <citation type="journal article" date="2019" name="Int. J. Syst. Evol. Microbiol.">
        <title>The Global Catalogue of Microorganisms (GCM) 10K type strain sequencing project: providing services to taxonomists for standard genome sequencing and annotation.</title>
        <authorList>
            <consortium name="The Broad Institute Genomics Platform"/>
            <consortium name="The Broad Institute Genome Sequencing Center for Infectious Disease"/>
            <person name="Wu L."/>
            <person name="Ma J."/>
        </authorList>
    </citation>
    <scope>NUCLEOTIDE SEQUENCE [LARGE SCALE GENOMIC DNA]</scope>
    <source>
        <strain evidence="4">JCM 17316</strain>
    </source>
</reference>
<dbReference type="Proteomes" id="UP001500266">
    <property type="component" value="Unassembled WGS sequence"/>
</dbReference>
<keyword evidence="2" id="KW-0812">Transmembrane</keyword>
<sequence>MAGTPFGRSWGDSPDRDRHGTEGSGHRAGRPRRHGADGAPPRAWQRSFRCQSGIGRSAWRADSAMARYRRFVALHEAFSQPPQVNERRLWLSGAGVSAAAAGAAFAGVLVLRGLFGFDVPAFGGHQGRAVPVAATYALCAAAAGLQATALLNVLATVAARPVRAFGWIGALAVLLLTLLPLTVRAPLDDALATAALNLVTGCLITGSVAAAGAWSMSWPPPPRAPY</sequence>
<accession>A0ABP7ZG39</accession>
<keyword evidence="2" id="KW-0472">Membrane</keyword>
<feature type="compositionally biased region" description="Basic and acidic residues" evidence="1">
    <location>
        <begin position="13"/>
        <end position="25"/>
    </location>
</feature>